<dbReference type="Gene3D" id="3.90.70.10">
    <property type="entry name" value="Cysteine proteinases"/>
    <property type="match status" value="1"/>
</dbReference>
<protein>
    <submittedName>
        <fullName evidence="4">Papain family cysteine protease</fullName>
    </submittedName>
    <submittedName>
        <fullName evidence="5">Papain_family cysteine protease</fullName>
    </submittedName>
</protein>
<dbReference type="GO" id="GO:0006508">
    <property type="term" value="P:proteolysis"/>
    <property type="evidence" value="ECO:0007669"/>
    <property type="project" value="UniProtKB-KW"/>
</dbReference>
<keyword evidence="2" id="KW-0472">Membrane</keyword>
<feature type="domain" description="Peptidase C1A papain C-terminal" evidence="3">
    <location>
        <begin position="166"/>
        <end position="431"/>
    </location>
</feature>
<comment type="caution">
    <text evidence="4">The sequence shown here is derived from an EMBL/GenBank/DDBJ whole genome shotgun (WGS) entry which is preliminary data.</text>
</comment>
<dbReference type="GO" id="GO:0008234">
    <property type="term" value="F:cysteine-type peptidase activity"/>
    <property type="evidence" value="ECO:0007669"/>
    <property type="project" value="InterPro"/>
</dbReference>
<keyword evidence="4" id="KW-0645">Protease</keyword>
<comment type="similarity">
    <text evidence="1">Belongs to the peptidase C1 family.</text>
</comment>
<evidence type="ECO:0000256" key="2">
    <source>
        <dbReference type="SAM" id="Phobius"/>
    </source>
</evidence>
<keyword evidence="2" id="KW-1133">Transmembrane helix</keyword>
<evidence type="ECO:0000313" key="5">
    <source>
        <dbReference type="EMBL" id="CAL6028571.1"/>
    </source>
</evidence>
<dbReference type="InterPro" id="IPR038765">
    <property type="entry name" value="Papain-like_cys_pep_sf"/>
</dbReference>
<dbReference type="SUPFAM" id="SSF54001">
    <property type="entry name" value="Cysteine proteinases"/>
    <property type="match status" value="1"/>
</dbReference>
<dbReference type="SMART" id="SM00645">
    <property type="entry name" value="Pept_C1"/>
    <property type="match status" value="1"/>
</dbReference>
<dbReference type="InterPro" id="IPR013128">
    <property type="entry name" value="Peptidase_C1A"/>
</dbReference>
<dbReference type="Pfam" id="PF00112">
    <property type="entry name" value="Peptidase_C1"/>
    <property type="match status" value="1"/>
</dbReference>
<evidence type="ECO:0000313" key="6">
    <source>
        <dbReference type="Proteomes" id="UP001642409"/>
    </source>
</evidence>
<dbReference type="InterPro" id="IPR000668">
    <property type="entry name" value="Peptidase_C1A_C"/>
</dbReference>
<evidence type="ECO:0000256" key="1">
    <source>
        <dbReference type="ARBA" id="ARBA00008455"/>
    </source>
</evidence>
<keyword evidence="4" id="KW-0378">Hydrolase</keyword>
<reference evidence="4" key="1">
    <citation type="submission" date="2023-06" db="EMBL/GenBank/DDBJ databases">
        <authorList>
            <person name="Kurt Z."/>
        </authorList>
    </citation>
    <scope>NUCLEOTIDE SEQUENCE</scope>
</reference>
<keyword evidence="2" id="KW-0812">Transmembrane</keyword>
<dbReference type="PROSITE" id="PS00139">
    <property type="entry name" value="THIOL_PROTEASE_CYS"/>
    <property type="match status" value="1"/>
</dbReference>
<reference evidence="5 6" key="2">
    <citation type="submission" date="2024-07" db="EMBL/GenBank/DDBJ databases">
        <authorList>
            <person name="Akdeniz Z."/>
        </authorList>
    </citation>
    <scope>NUCLEOTIDE SEQUENCE [LARGE SCALE GENOMIC DNA]</scope>
</reference>
<evidence type="ECO:0000313" key="4">
    <source>
        <dbReference type="EMBL" id="CAI9953671.1"/>
    </source>
</evidence>
<dbReference type="EMBL" id="CATOUU010000840">
    <property type="protein sequence ID" value="CAI9953671.1"/>
    <property type="molecule type" value="Genomic_DNA"/>
</dbReference>
<feature type="transmembrane region" description="Helical" evidence="2">
    <location>
        <begin position="494"/>
        <end position="518"/>
    </location>
</feature>
<dbReference type="InterPro" id="IPR039417">
    <property type="entry name" value="Peptidase_C1A_papain-like"/>
</dbReference>
<dbReference type="InterPro" id="IPR000169">
    <property type="entry name" value="Pept_cys_AS"/>
</dbReference>
<name>A0AA86Q7P6_9EUKA</name>
<sequence>MILFNAIIQVSAKLSRKFDTVDITKDCEKDLFRFKLEYKKNYTLQQEEAALDIFCKNLEYLKVLRVQNNATEYGLNAYFDMQSMPLSNIPHNFMMRKQSSKSNNQVHKLNFGVNFPDSSYTNDTQSISNYNRGLQIPLICSSASSPGDSSNVIDDSFFDSIYPASPPNSIDLREWGITHRAIDQGTCGSCWAQSARYVFTASVVRDLPFYKQLYPVSFQNATNSNLLLSVQAFMNGSFGSNKFCAGGNFISAAVDAAYQHFGLDFEKQIPYVSMMSRDEELLLEPTPIEVKTDEFKQNPLNPVHWFNPEGSCPKVLVHVSAENETAGFSSEDVLKIKRILSLGVPLSGHMVVDNSISGLAFSMYKGGIAHGKCEMYGSNHQVTLVGYGHYKTVPVWLFLNSWGSSWGQSGYYMIQQGENAFCSEAEVVGIVPRFFGYIENAPEIFNESSTYQNNKYMFQNSMYIKVRRGANGMDNYDVNNQPIEEYRKLPATKWLLVVVLICISGLFIFSLIKCVFYVPVKKIPMPMYIQYTNEEADRYDWTKAAAVEKQKQMKYDLMPAMDCQGTNEYKNLPMKFDIKK</sequence>
<accession>A0AA86Q7P6</accession>
<organism evidence="4">
    <name type="scientific">Hexamita inflata</name>
    <dbReference type="NCBI Taxonomy" id="28002"/>
    <lineage>
        <taxon>Eukaryota</taxon>
        <taxon>Metamonada</taxon>
        <taxon>Diplomonadida</taxon>
        <taxon>Hexamitidae</taxon>
        <taxon>Hexamitinae</taxon>
        <taxon>Hexamita</taxon>
    </lineage>
</organism>
<dbReference type="Proteomes" id="UP001642409">
    <property type="component" value="Unassembled WGS sequence"/>
</dbReference>
<keyword evidence="6" id="KW-1185">Reference proteome</keyword>
<dbReference type="AlphaFoldDB" id="A0AA86Q7P6"/>
<evidence type="ECO:0000259" key="3">
    <source>
        <dbReference type="SMART" id="SM00645"/>
    </source>
</evidence>
<gene>
    <name evidence="5" type="ORF">HINF_LOCUS31873</name>
    <name evidence="4" type="ORF">HINF_LOCUS41316</name>
</gene>
<dbReference type="EMBL" id="CAXDID020000107">
    <property type="protein sequence ID" value="CAL6028571.1"/>
    <property type="molecule type" value="Genomic_DNA"/>
</dbReference>
<proteinExistence type="inferred from homology"/>
<dbReference type="PANTHER" id="PTHR12411">
    <property type="entry name" value="CYSTEINE PROTEASE FAMILY C1-RELATED"/>
    <property type="match status" value="1"/>
</dbReference>
<dbReference type="CDD" id="cd02248">
    <property type="entry name" value="Peptidase_C1A"/>
    <property type="match status" value="1"/>
</dbReference>